<keyword evidence="3" id="KW-1185">Reference proteome</keyword>
<organism evidence="2 3">
    <name type="scientific">Acropora cervicornis</name>
    <name type="common">Staghorn coral</name>
    <dbReference type="NCBI Taxonomy" id="6130"/>
    <lineage>
        <taxon>Eukaryota</taxon>
        <taxon>Metazoa</taxon>
        <taxon>Cnidaria</taxon>
        <taxon>Anthozoa</taxon>
        <taxon>Hexacorallia</taxon>
        <taxon>Scleractinia</taxon>
        <taxon>Astrocoeniina</taxon>
        <taxon>Acroporidae</taxon>
        <taxon>Acropora</taxon>
    </lineage>
</organism>
<gene>
    <name evidence="2" type="ORF">P5673_014153</name>
</gene>
<reference evidence="2" key="2">
    <citation type="journal article" date="2023" name="Science">
        <title>Genomic signatures of disease resistance in endangered staghorn corals.</title>
        <authorList>
            <person name="Vollmer S.V."/>
            <person name="Selwyn J.D."/>
            <person name="Despard B.A."/>
            <person name="Roesel C.L."/>
        </authorList>
    </citation>
    <scope>NUCLEOTIDE SEQUENCE</scope>
    <source>
        <strain evidence="2">K2</strain>
    </source>
</reference>
<sequence>RSDVWHLEVAVLEDPSLRNGISGLVHRNQVQVGLVEMARVGVFGVSVIPAKPLHIAFFITELTNNCLASNMGVSSVEAVVYGIKWAHSMAGLVSCPVSHPLVKSALEGAKRKLALPVRPKEPLSVDTVKAIADFYSSDVPPLGFYGFFRIDEINMI</sequence>
<dbReference type="Gene3D" id="1.10.150.130">
    <property type="match status" value="1"/>
</dbReference>
<evidence type="ECO:0000313" key="3">
    <source>
        <dbReference type="Proteomes" id="UP001249851"/>
    </source>
</evidence>
<comment type="caution">
    <text evidence="2">The sequence shown here is derived from an EMBL/GenBank/DDBJ whole genome shotgun (WGS) entry which is preliminary data.</text>
</comment>
<dbReference type="EMBL" id="JARQWQ010000028">
    <property type="protein sequence ID" value="KAK2562488.1"/>
    <property type="molecule type" value="Genomic_DNA"/>
</dbReference>
<proteinExistence type="predicted"/>
<protein>
    <submittedName>
        <fullName evidence="2">Uncharacterized protein</fullName>
    </submittedName>
</protein>
<reference evidence="2" key="1">
    <citation type="journal article" date="2023" name="G3 (Bethesda)">
        <title>Whole genome assembly and annotation of the endangered Caribbean coral Acropora cervicornis.</title>
        <authorList>
            <person name="Selwyn J.D."/>
            <person name="Vollmer S.V."/>
        </authorList>
    </citation>
    <scope>NUCLEOTIDE SEQUENCE</scope>
    <source>
        <strain evidence="2">K2</strain>
    </source>
</reference>
<dbReference type="GO" id="GO:0003677">
    <property type="term" value="F:DNA binding"/>
    <property type="evidence" value="ECO:0007669"/>
    <property type="project" value="UniProtKB-KW"/>
</dbReference>
<dbReference type="Proteomes" id="UP001249851">
    <property type="component" value="Unassembled WGS sequence"/>
</dbReference>
<accession>A0AAD9V5Y7</accession>
<feature type="non-terminal residue" evidence="2">
    <location>
        <position position="1"/>
    </location>
</feature>
<dbReference type="SUPFAM" id="SSF47823">
    <property type="entry name" value="lambda integrase-like, N-terminal domain"/>
    <property type="match status" value="1"/>
</dbReference>
<keyword evidence="1" id="KW-0238">DNA-binding</keyword>
<name>A0AAD9V5Y7_ACRCE</name>
<dbReference type="InterPro" id="IPR010998">
    <property type="entry name" value="Integrase_recombinase_N"/>
</dbReference>
<evidence type="ECO:0000256" key="1">
    <source>
        <dbReference type="ARBA" id="ARBA00023125"/>
    </source>
</evidence>
<evidence type="ECO:0000313" key="2">
    <source>
        <dbReference type="EMBL" id="KAK2562488.1"/>
    </source>
</evidence>
<dbReference type="AlphaFoldDB" id="A0AAD9V5Y7"/>